<keyword evidence="1" id="KW-0489">Methyltransferase</keyword>
<gene>
    <name evidence="4" type="ORF">NXF25_013525</name>
</gene>
<dbReference type="SUPFAM" id="SSF82199">
    <property type="entry name" value="SET domain"/>
    <property type="match status" value="1"/>
</dbReference>
<evidence type="ECO:0000313" key="4">
    <source>
        <dbReference type="EMBL" id="KAK9398556.1"/>
    </source>
</evidence>
<comment type="caution">
    <text evidence="4">The sequence shown here is derived from an EMBL/GenBank/DDBJ whole genome shotgun (WGS) entry which is preliminary data.</text>
</comment>
<evidence type="ECO:0000256" key="2">
    <source>
        <dbReference type="ARBA" id="ARBA00022679"/>
    </source>
</evidence>
<proteinExistence type="predicted"/>
<organism evidence="4 5">
    <name type="scientific">Crotalus adamanteus</name>
    <name type="common">Eastern diamondback rattlesnake</name>
    <dbReference type="NCBI Taxonomy" id="8729"/>
    <lineage>
        <taxon>Eukaryota</taxon>
        <taxon>Metazoa</taxon>
        <taxon>Chordata</taxon>
        <taxon>Craniata</taxon>
        <taxon>Vertebrata</taxon>
        <taxon>Euteleostomi</taxon>
        <taxon>Lepidosauria</taxon>
        <taxon>Squamata</taxon>
        <taxon>Bifurcata</taxon>
        <taxon>Unidentata</taxon>
        <taxon>Episquamata</taxon>
        <taxon>Toxicofera</taxon>
        <taxon>Serpentes</taxon>
        <taxon>Colubroidea</taxon>
        <taxon>Viperidae</taxon>
        <taxon>Crotalinae</taxon>
        <taxon>Crotalus</taxon>
    </lineage>
</organism>
<dbReference type="InterPro" id="IPR046341">
    <property type="entry name" value="SET_dom_sf"/>
</dbReference>
<evidence type="ECO:0000256" key="1">
    <source>
        <dbReference type="ARBA" id="ARBA00022603"/>
    </source>
</evidence>
<name>A0AAW1BA32_CROAD</name>
<accession>A0AAW1BA32</accession>
<keyword evidence="3" id="KW-0949">S-adenosyl-L-methionine</keyword>
<dbReference type="PANTHER" id="PTHR46402">
    <property type="entry name" value="SET AND MYND DOMAIN-CONTAINING PROTEIN 5"/>
    <property type="match status" value="1"/>
</dbReference>
<dbReference type="Proteomes" id="UP001474421">
    <property type="component" value="Unassembled WGS sequence"/>
</dbReference>
<dbReference type="GO" id="GO:0042799">
    <property type="term" value="F:histone H4K20 methyltransferase activity"/>
    <property type="evidence" value="ECO:0007669"/>
    <property type="project" value="TreeGrafter"/>
</dbReference>
<dbReference type="GO" id="GO:0045814">
    <property type="term" value="P:negative regulation of gene expression, epigenetic"/>
    <property type="evidence" value="ECO:0007669"/>
    <property type="project" value="TreeGrafter"/>
</dbReference>
<protein>
    <submittedName>
        <fullName evidence="4">SET and MYND domain-containing protein 5</fullName>
    </submittedName>
</protein>
<dbReference type="AlphaFoldDB" id="A0AAW1BA32"/>
<dbReference type="Gene3D" id="2.170.270.10">
    <property type="entry name" value="SET domain"/>
    <property type="match status" value="1"/>
</dbReference>
<reference evidence="4 5" key="1">
    <citation type="journal article" date="2024" name="Proc. Natl. Acad. Sci. U.S.A.">
        <title>The genetic regulatory architecture and epigenomic basis for age-related changes in rattlesnake venom.</title>
        <authorList>
            <person name="Hogan M.P."/>
            <person name="Holding M.L."/>
            <person name="Nystrom G.S."/>
            <person name="Colston T.J."/>
            <person name="Bartlett D.A."/>
            <person name="Mason A.J."/>
            <person name="Ellsworth S.A."/>
            <person name="Rautsaw R.M."/>
            <person name="Lawrence K.C."/>
            <person name="Strickland J.L."/>
            <person name="He B."/>
            <person name="Fraser P."/>
            <person name="Margres M.J."/>
            <person name="Gilbert D.M."/>
            <person name="Gibbs H.L."/>
            <person name="Parkinson C.L."/>
            <person name="Rokyta D.R."/>
        </authorList>
    </citation>
    <scope>NUCLEOTIDE SEQUENCE [LARGE SCALE GENOMIC DNA]</scope>
    <source>
        <strain evidence="4">DRR0105</strain>
    </source>
</reference>
<keyword evidence="5" id="KW-1185">Reference proteome</keyword>
<evidence type="ECO:0000313" key="5">
    <source>
        <dbReference type="Proteomes" id="UP001474421"/>
    </source>
</evidence>
<evidence type="ECO:0000256" key="3">
    <source>
        <dbReference type="ARBA" id="ARBA00022691"/>
    </source>
</evidence>
<keyword evidence="2" id="KW-0808">Transferase</keyword>
<dbReference type="GO" id="GO:0032259">
    <property type="term" value="P:methylation"/>
    <property type="evidence" value="ECO:0007669"/>
    <property type="project" value="UniProtKB-KW"/>
</dbReference>
<dbReference type="EMBL" id="JAOTOJ010000007">
    <property type="protein sequence ID" value="KAK9398556.1"/>
    <property type="molecule type" value="Genomic_DNA"/>
</dbReference>
<sequence>MLFTEALYDDHLSKWFSPEGFRTLFALVGTNGQGIGTSSLSQWVRACDALELPTQEREQLDAFIDQLYKDIEKETGDFLNCEGAGLYVLQSCCNHSCIPNAEAAFPENSALLHLSAVEDIPQGEVRCRPSM</sequence>
<dbReference type="PANTHER" id="PTHR46402:SF2">
    <property type="entry name" value="HISTONE-LYSINE N-TRIMETHYLTRANSFERASE SMYD5"/>
    <property type="match status" value="1"/>
</dbReference>